<evidence type="ECO:0000313" key="3">
    <source>
        <dbReference type="Proteomes" id="UP000602510"/>
    </source>
</evidence>
<dbReference type="EMBL" id="JAACNO010001833">
    <property type="protein sequence ID" value="KAF4137350.1"/>
    <property type="molecule type" value="Genomic_DNA"/>
</dbReference>
<dbReference type="Proteomes" id="UP000704712">
    <property type="component" value="Unassembled WGS sequence"/>
</dbReference>
<keyword evidence="3" id="KW-1185">Reference proteome</keyword>
<comment type="caution">
    <text evidence="1">The sequence shown here is derived from an EMBL/GenBank/DDBJ whole genome shotgun (WGS) entry which is preliminary data.</text>
</comment>
<proteinExistence type="predicted"/>
<dbReference type="AlphaFoldDB" id="A0A833SVC2"/>
<accession>A0A833SVC2</accession>
<sequence length="110" mass="12750">MNFKVWSEHAAKLNKKNPDKAMLTEHTNVFGENDVAIMILLGKDSRWSKSVAKKLETALFNKWYATDKFNADKVLTGVLGVARNRIHENSRAKSIWANYMDYTRKRVVNY</sequence>
<name>A0A833SVC2_PHYIN</name>
<gene>
    <name evidence="1" type="ORF">GN244_ATG09223</name>
    <name evidence="2" type="ORF">GN958_ATG13480</name>
</gene>
<dbReference type="Proteomes" id="UP000602510">
    <property type="component" value="Unassembled WGS sequence"/>
</dbReference>
<evidence type="ECO:0000313" key="2">
    <source>
        <dbReference type="EMBL" id="KAF4137350.1"/>
    </source>
</evidence>
<protein>
    <submittedName>
        <fullName evidence="1">Uncharacterized protein</fullName>
    </submittedName>
</protein>
<reference evidence="1" key="1">
    <citation type="submission" date="2020-04" db="EMBL/GenBank/DDBJ databases">
        <title>Hybrid Assembly of Korean Phytophthora infestans isolates.</title>
        <authorList>
            <person name="Prokchorchik M."/>
            <person name="Lee Y."/>
            <person name="Seo J."/>
            <person name="Cho J.-H."/>
            <person name="Park Y.-E."/>
            <person name="Jang D.-C."/>
            <person name="Im J.-S."/>
            <person name="Choi J.-G."/>
            <person name="Park H.-J."/>
            <person name="Lee G.-B."/>
            <person name="Lee Y.-G."/>
            <person name="Hong S.-Y."/>
            <person name="Cho K."/>
            <person name="Sohn K.H."/>
        </authorList>
    </citation>
    <scope>NUCLEOTIDE SEQUENCE</scope>
    <source>
        <strain evidence="1">KR_1_A1</strain>
        <strain evidence="2">KR_2_A2</strain>
    </source>
</reference>
<organism evidence="1 3">
    <name type="scientific">Phytophthora infestans</name>
    <name type="common">Potato late blight agent</name>
    <name type="synonym">Botrytis infestans</name>
    <dbReference type="NCBI Taxonomy" id="4787"/>
    <lineage>
        <taxon>Eukaryota</taxon>
        <taxon>Sar</taxon>
        <taxon>Stramenopiles</taxon>
        <taxon>Oomycota</taxon>
        <taxon>Peronosporomycetes</taxon>
        <taxon>Peronosporales</taxon>
        <taxon>Peronosporaceae</taxon>
        <taxon>Phytophthora</taxon>
    </lineage>
</organism>
<dbReference type="EMBL" id="WSZM01000190">
    <property type="protein sequence ID" value="KAF4038694.1"/>
    <property type="molecule type" value="Genomic_DNA"/>
</dbReference>
<evidence type="ECO:0000313" key="1">
    <source>
        <dbReference type="EMBL" id="KAF4038694.1"/>
    </source>
</evidence>